<name>A0ACB8TF08_9AGAM</name>
<protein>
    <submittedName>
        <fullName evidence="1">Cytochrome P450</fullName>
    </submittedName>
</protein>
<accession>A0ACB8TF08</accession>
<proteinExistence type="predicted"/>
<dbReference type="EMBL" id="MU277191">
    <property type="protein sequence ID" value="KAI0066955.1"/>
    <property type="molecule type" value="Genomic_DNA"/>
</dbReference>
<dbReference type="Proteomes" id="UP000814140">
    <property type="component" value="Unassembled WGS sequence"/>
</dbReference>
<sequence length="554" mass="61251">MMPSSSSSPMSLSLPLQAAVVALAIALVKYLLNVLFPPSPLHNLRGPPAKSWLRGDMDQLFHPQGWDFHLKDIVSFGTAVRLKGFLGEDVLYLTDPAALRSILVKDHGDIFDEPPMIIERNKLLWGHGLLSSTGAAHKRQRRVINAVFSTSRMREVIPIFYSVTHKLEDTLVHLLQNGPRELDMLIWMSRTSLELIGRAGIGKSFDSLTEASPPNEYMMAAKQLIPLSFPLQGFMRAIPHIVKLGSPRILGFLAGIAPYQNIRKLKEIIYFLYETNEGIFRKRVQDLAEEKPPLDSVAGEGRDVVSVLIKENRRAADGDKLSDEELISQMGTLIFAGHDTTSVALSRILHVLALDPERQETLRREVTQACAQPGGDLSYDALSALPYLDAVCKETLRLYSPVTQLHRTPRKAAVIPLSRPVIGEDDSVIDRLTVNAGTMVVVGAAAVNRDRAIWGPDADEWIPERWLEPLPTSVAEAHLPAVYSNLMTFMGGGRSCIGFKFAETEIKVVLSILLSRLRFEPSEKNIVWNMYNFATPTVGGSGSPSLPMKVSLIA</sequence>
<gene>
    <name evidence="1" type="ORF">BV25DRAFT_1905418</name>
</gene>
<comment type="caution">
    <text evidence="1">The sequence shown here is derived from an EMBL/GenBank/DDBJ whole genome shotgun (WGS) entry which is preliminary data.</text>
</comment>
<organism evidence="1 2">
    <name type="scientific">Artomyces pyxidatus</name>
    <dbReference type="NCBI Taxonomy" id="48021"/>
    <lineage>
        <taxon>Eukaryota</taxon>
        <taxon>Fungi</taxon>
        <taxon>Dikarya</taxon>
        <taxon>Basidiomycota</taxon>
        <taxon>Agaricomycotina</taxon>
        <taxon>Agaricomycetes</taxon>
        <taxon>Russulales</taxon>
        <taxon>Auriscalpiaceae</taxon>
        <taxon>Artomyces</taxon>
    </lineage>
</organism>
<evidence type="ECO:0000313" key="1">
    <source>
        <dbReference type="EMBL" id="KAI0066955.1"/>
    </source>
</evidence>
<keyword evidence="2" id="KW-1185">Reference proteome</keyword>
<reference evidence="1" key="2">
    <citation type="journal article" date="2022" name="New Phytol.">
        <title>Evolutionary transition to the ectomycorrhizal habit in the genomes of a hyperdiverse lineage of mushroom-forming fungi.</title>
        <authorList>
            <person name="Looney B."/>
            <person name="Miyauchi S."/>
            <person name="Morin E."/>
            <person name="Drula E."/>
            <person name="Courty P.E."/>
            <person name="Kohler A."/>
            <person name="Kuo A."/>
            <person name="LaButti K."/>
            <person name="Pangilinan J."/>
            <person name="Lipzen A."/>
            <person name="Riley R."/>
            <person name="Andreopoulos W."/>
            <person name="He G."/>
            <person name="Johnson J."/>
            <person name="Nolan M."/>
            <person name="Tritt A."/>
            <person name="Barry K.W."/>
            <person name="Grigoriev I.V."/>
            <person name="Nagy L.G."/>
            <person name="Hibbett D."/>
            <person name="Henrissat B."/>
            <person name="Matheny P.B."/>
            <person name="Labbe J."/>
            <person name="Martin F.M."/>
        </authorList>
    </citation>
    <scope>NUCLEOTIDE SEQUENCE</scope>
    <source>
        <strain evidence="1">HHB10654</strain>
    </source>
</reference>
<evidence type="ECO:0000313" key="2">
    <source>
        <dbReference type="Proteomes" id="UP000814140"/>
    </source>
</evidence>
<reference evidence="1" key="1">
    <citation type="submission" date="2021-03" db="EMBL/GenBank/DDBJ databases">
        <authorList>
            <consortium name="DOE Joint Genome Institute"/>
            <person name="Ahrendt S."/>
            <person name="Looney B.P."/>
            <person name="Miyauchi S."/>
            <person name="Morin E."/>
            <person name="Drula E."/>
            <person name="Courty P.E."/>
            <person name="Chicoki N."/>
            <person name="Fauchery L."/>
            <person name="Kohler A."/>
            <person name="Kuo A."/>
            <person name="Labutti K."/>
            <person name="Pangilinan J."/>
            <person name="Lipzen A."/>
            <person name="Riley R."/>
            <person name="Andreopoulos W."/>
            <person name="He G."/>
            <person name="Johnson J."/>
            <person name="Barry K.W."/>
            <person name="Grigoriev I.V."/>
            <person name="Nagy L."/>
            <person name="Hibbett D."/>
            <person name="Henrissat B."/>
            <person name="Matheny P.B."/>
            <person name="Labbe J."/>
            <person name="Martin F."/>
        </authorList>
    </citation>
    <scope>NUCLEOTIDE SEQUENCE</scope>
    <source>
        <strain evidence="1">HHB10654</strain>
    </source>
</reference>